<sequence length="189" mass="21253" precursor="true">MKKTVFLISTLIFSIYLSGCARMNVNDNVANRNQNLNDPTRVNYTPNPTGPTITDVDNRNNVTNVRTDNRNLNQIDNRSKMRVADDAAKNVADLPEVDTANVIVTENNAYVAAKLSRGYGDHLTNSIKNKISNRVKSVDRDIDNVYVSVNPDFYGQMNTWANDIRKGQPVSGFVNQFNDAVRRVFPNQK</sequence>
<protein>
    <submittedName>
        <fullName evidence="2">Lipoprotein yhcN</fullName>
    </submittedName>
</protein>
<dbReference type="InterPro" id="IPR014247">
    <property type="entry name" value="Spore_lipoprot_YhcN/YlaJ"/>
</dbReference>
<accession>A0A0U1P0I4</accession>
<dbReference type="AlphaFoldDB" id="A0A0U1P0I4"/>
<dbReference type="OrthoDB" id="1707228at2"/>
<evidence type="ECO:0000313" key="2">
    <source>
        <dbReference type="EMBL" id="CRK83746.1"/>
    </source>
</evidence>
<dbReference type="NCBIfam" id="TIGR02898">
    <property type="entry name" value="spore_YhcN_YlaJ"/>
    <property type="match status" value="1"/>
</dbReference>
<dbReference type="EMBL" id="CVRB01000004">
    <property type="protein sequence ID" value="CRK83746.1"/>
    <property type="molecule type" value="Genomic_DNA"/>
</dbReference>
<gene>
    <name evidence="2" type="primary">yhcN</name>
    <name evidence="2" type="ORF">BN000_03737</name>
</gene>
<name>A0A0U1P0I4_9BACI</name>
<dbReference type="GO" id="GO:0030435">
    <property type="term" value="P:sporulation resulting in formation of a cellular spore"/>
    <property type="evidence" value="ECO:0007669"/>
    <property type="project" value="InterPro"/>
</dbReference>
<feature type="signal peptide" evidence="1">
    <location>
        <begin position="1"/>
        <end position="23"/>
    </location>
</feature>
<dbReference type="STRING" id="1499688.BN000_03737"/>
<evidence type="ECO:0000313" key="3">
    <source>
        <dbReference type="Proteomes" id="UP000199087"/>
    </source>
</evidence>
<keyword evidence="3" id="KW-1185">Reference proteome</keyword>
<reference evidence="3" key="1">
    <citation type="submission" date="2015-05" db="EMBL/GenBank/DDBJ databases">
        <authorList>
            <person name="Urmite Genomes"/>
        </authorList>
    </citation>
    <scope>NUCLEOTIDE SEQUENCE [LARGE SCALE GENOMIC DNA]</scope>
    <source>
        <strain evidence="3">LF1</strain>
    </source>
</reference>
<keyword evidence="2" id="KW-0449">Lipoprotein</keyword>
<dbReference type="InterPro" id="IPR019076">
    <property type="entry name" value="Spore_lipoprot_YhcN/YlaJ-like"/>
</dbReference>
<evidence type="ECO:0000256" key="1">
    <source>
        <dbReference type="SAM" id="SignalP"/>
    </source>
</evidence>
<dbReference type="Proteomes" id="UP000199087">
    <property type="component" value="Unassembled WGS sequence"/>
</dbReference>
<organism evidence="2 3">
    <name type="scientific">Neobacillus massiliamazoniensis</name>
    <dbReference type="NCBI Taxonomy" id="1499688"/>
    <lineage>
        <taxon>Bacteria</taxon>
        <taxon>Bacillati</taxon>
        <taxon>Bacillota</taxon>
        <taxon>Bacilli</taxon>
        <taxon>Bacillales</taxon>
        <taxon>Bacillaceae</taxon>
        <taxon>Neobacillus</taxon>
    </lineage>
</organism>
<dbReference type="RefSeq" id="WP_090636771.1">
    <property type="nucleotide sequence ID" value="NZ_CVRB01000004.1"/>
</dbReference>
<proteinExistence type="predicted"/>
<feature type="chain" id="PRO_5038806890" evidence="1">
    <location>
        <begin position="24"/>
        <end position="189"/>
    </location>
</feature>
<dbReference type="Pfam" id="PF09580">
    <property type="entry name" value="Spore_YhcN_YlaJ"/>
    <property type="match status" value="1"/>
</dbReference>
<keyword evidence="1" id="KW-0732">Signal</keyword>